<evidence type="ECO:0000259" key="8">
    <source>
        <dbReference type="SMART" id="SM00845"/>
    </source>
</evidence>
<dbReference type="EC" id="6.3.5.-" evidence="6"/>
<accession>A0A1Y3GIC2</accession>
<dbReference type="HAMAP" id="MF_00588">
    <property type="entry name" value="GatE"/>
    <property type="match status" value="1"/>
</dbReference>
<dbReference type="Proteomes" id="UP000195137">
    <property type="component" value="Unassembled WGS sequence"/>
</dbReference>
<dbReference type="InterPro" id="IPR004414">
    <property type="entry name" value="GatE"/>
</dbReference>
<dbReference type="InterPro" id="IPR023168">
    <property type="entry name" value="GatB_Yqey_C_2"/>
</dbReference>
<dbReference type="PANTHER" id="PTHR11659:SF2">
    <property type="entry name" value="GLUTAMYL-TRNA(GLN) AMIDOTRANSFERASE SUBUNIT E"/>
    <property type="match status" value="1"/>
</dbReference>
<dbReference type="PROSITE" id="PS01234">
    <property type="entry name" value="GATB"/>
    <property type="match status" value="1"/>
</dbReference>
<keyword evidence="4 6" id="KW-0648">Protein biosynthesis</keyword>
<dbReference type="SMART" id="SM00845">
    <property type="entry name" value="GatB_Yqey"/>
    <property type="match status" value="1"/>
</dbReference>
<comment type="function">
    <text evidence="6">Allows the formation of correctly charged Gln-tRNA(Gln) through the transamidation of misacylated Glu-tRNA(Gln) in organisms which lack glutaminyl-tRNA synthetase. The reaction takes place in the presence of glutamine and ATP through an activated gamma-phospho-Glu-tRNA(Gln). The GatDE system is specific for glutamate and does not act on aspartate.</text>
</comment>
<organism evidence="9 10">
    <name type="scientific">Methanonatronarchaeum thermophilum</name>
    <dbReference type="NCBI Taxonomy" id="1927129"/>
    <lineage>
        <taxon>Archaea</taxon>
        <taxon>Methanobacteriati</taxon>
        <taxon>Methanobacteriota</taxon>
        <taxon>Methanonatronarchaeia</taxon>
        <taxon>Methanonatronarchaeales</taxon>
        <taxon>Methanonatronarchaeaceae</taxon>
        <taxon>Methanonatronarchaeum</taxon>
    </lineage>
</organism>
<feature type="domain" description="Asn/Gln amidotransferase" evidence="8">
    <location>
        <begin position="487"/>
        <end position="628"/>
    </location>
</feature>
<reference evidence="9 10" key="1">
    <citation type="submission" date="2016-12" db="EMBL/GenBank/DDBJ databases">
        <title>Discovery of methanogenic haloarchaea.</title>
        <authorList>
            <person name="Sorokin D.Y."/>
            <person name="Makarova K.S."/>
            <person name="Abbas B."/>
            <person name="Ferrer M."/>
            <person name="Golyshin P.N."/>
        </authorList>
    </citation>
    <scope>NUCLEOTIDE SEQUENCE [LARGE SCALE GENOMIC DNA]</scope>
    <source>
        <strain evidence="9">AMET1</strain>
    </source>
</reference>
<sequence length="632" mass="71442">MSKYDELGLKVGFEFHQQLDTEHKLFCNCPTKLSEKDTPDYTLTRYLHPTKSELGEVDQAALEEARLSKQYRYHGYQENTCLIECDEEPPQPMNIEALETCMEVSLLLNARIVDQVHTMRKIVIDGSNTTGFQRTSMIATQGKIETDEGEIGIDGISLEEESCRKIEGDIGDIEIVYSLDRLGIPLIEIGSEPDIKTPSQGRKFAEKIGEILRSTQKVKRGIGTIRQDINISIEEGSRIELKGAQELELIETYIEKEVERQTKLIEIKKQLQERGVKEKQLNGEIKDVTHLFTDTDSGIIKSALQNGVVLAQKLKGFKGLVGKEIQEDRRLGTELSDRAKKAGGVGGIFHTDELPKYGITPEEVEKLKKELNAEPDDCIVIIADKPNKAKEAHKAVTERARQATKGVPEETRKPLPNGGSEYMRPLPGSARMYPETDIPPVNIKTKKIKEIKQNLPELISEKIERLKKEYNINREMARNIIKNQKTSLFEETAQKNIPDTIIVRTLTGTLQELESEGYNTNKITKKHFKQTFQLLENQEISKEVIPDILKTITKNPELTAEQAVQKTGKTTIDTEQARKTIQEIANQKEEFIQERGMGALGPLMGIVMQKLDKRIDGETASEILKEEIQQKL</sequence>
<dbReference type="InterPro" id="IPR018027">
    <property type="entry name" value="Asn/Gln_amidotransferase"/>
</dbReference>
<dbReference type="GO" id="GO:0016740">
    <property type="term" value="F:transferase activity"/>
    <property type="evidence" value="ECO:0007669"/>
    <property type="project" value="UniProtKB-KW"/>
</dbReference>
<dbReference type="Gene3D" id="1.10.150.380">
    <property type="entry name" value="GatB domain, N-terminal subdomain"/>
    <property type="match status" value="1"/>
</dbReference>
<dbReference type="Pfam" id="PF02934">
    <property type="entry name" value="GatB_N"/>
    <property type="match status" value="1"/>
</dbReference>
<dbReference type="PANTHER" id="PTHR11659">
    <property type="entry name" value="GLUTAMYL-TRNA GLN AMIDOTRANSFERASE SUBUNIT B MITOCHONDRIAL AND PROKARYOTIC PET112-RELATED"/>
    <property type="match status" value="1"/>
</dbReference>
<dbReference type="InterPro" id="IPR006075">
    <property type="entry name" value="Asn/Gln-tRNA_Trfase_suB/E_cat"/>
</dbReference>
<keyword evidence="3 6" id="KW-0067">ATP-binding</keyword>
<dbReference type="InterPro" id="IPR029351">
    <property type="entry name" value="GAD_dom"/>
</dbReference>
<dbReference type="InterPro" id="IPR017959">
    <property type="entry name" value="Asn/Gln-tRNA_amidoTrfase_suB/E"/>
</dbReference>
<dbReference type="RefSeq" id="WP_086637214.1">
    <property type="nucleotide sequence ID" value="NZ_MRZU01000003.1"/>
</dbReference>
<keyword evidence="2 6" id="KW-0547">Nucleotide-binding</keyword>
<evidence type="ECO:0000256" key="1">
    <source>
        <dbReference type="ARBA" id="ARBA00022598"/>
    </source>
</evidence>
<evidence type="ECO:0000256" key="7">
    <source>
        <dbReference type="SAM" id="MobiDB-lite"/>
    </source>
</evidence>
<dbReference type="NCBIfam" id="NF003107">
    <property type="entry name" value="PRK04028.1"/>
    <property type="match status" value="1"/>
</dbReference>
<dbReference type="SUPFAM" id="SSF89095">
    <property type="entry name" value="GatB/YqeY motif"/>
    <property type="match status" value="1"/>
</dbReference>
<dbReference type="GO" id="GO:0005524">
    <property type="term" value="F:ATP binding"/>
    <property type="evidence" value="ECO:0007669"/>
    <property type="project" value="UniProtKB-KW"/>
</dbReference>
<dbReference type="SUPFAM" id="SSF55261">
    <property type="entry name" value="GAD domain-like"/>
    <property type="match status" value="1"/>
</dbReference>
<proteinExistence type="inferred from homology"/>
<dbReference type="Pfam" id="PF02938">
    <property type="entry name" value="GAD"/>
    <property type="match status" value="1"/>
</dbReference>
<dbReference type="InterPro" id="IPR003789">
    <property type="entry name" value="Asn/Gln_tRNA_amidoTrase-B-like"/>
</dbReference>
<keyword evidence="9" id="KW-0808">Transferase</keyword>
<dbReference type="Gene3D" id="1.10.10.410">
    <property type="match status" value="1"/>
</dbReference>
<comment type="catalytic activity">
    <reaction evidence="5 6">
        <text>L-glutamyl-tRNA(Gln) + L-glutamine + ATP + H2O = L-glutaminyl-tRNA(Gln) + L-glutamate + ADP + phosphate + H(+)</text>
        <dbReference type="Rhea" id="RHEA:17521"/>
        <dbReference type="Rhea" id="RHEA-COMP:9681"/>
        <dbReference type="Rhea" id="RHEA-COMP:9684"/>
        <dbReference type="ChEBI" id="CHEBI:15377"/>
        <dbReference type="ChEBI" id="CHEBI:15378"/>
        <dbReference type="ChEBI" id="CHEBI:29985"/>
        <dbReference type="ChEBI" id="CHEBI:30616"/>
        <dbReference type="ChEBI" id="CHEBI:43474"/>
        <dbReference type="ChEBI" id="CHEBI:58359"/>
        <dbReference type="ChEBI" id="CHEBI:78520"/>
        <dbReference type="ChEBI" id="CHEBI:78521"/>
        <dbReference type="ChEBI" id="CHEBI:456216"/>
    </reaction>
</comment>
<dbReference type="GO" id="GO:0070681">
    <property type="term" value="P:glutaminyl-tRNAGln biosynthesis via transamidation"/>
    <property type="evidence" value="ECO:0007669"/>
    <property type="project" value="TreeGrafter"/>
</dbReference>
<evidence type="ECO:0000256" key="5">
    <source>
        <dbReference type="ARBA" id="ARBA00047913"/>
    </source>
</evidence>
<dbReference type="InterPro" id="IPR042114">
    <property type="entry name" value="GatB_C_1"/>
</dbReference>
<dbReference type="Gene3D" id="3.30.1360.30">
    <property type="entry name" value="GAD-like domain"/>
    <property type="match status" value="1"/>
</dbReference>
<dbReference type="GO" id="GO:0006412">
    <property type="term" value="P:translation"/>
    <property type="evidence" value="ECO:0007669"/>
    <property type="project" value="UniProtKB-UniRule"/>
</dbReference>
<gene>
    <name evidence="6" type="primary">gatE</name>
    <name evidence="9" type="ORF">AMET1_0838</name>
</gene>
<dbReference type="OrthoDB" id="7316at2157"/>
<evidence type="ECO:0000256" key="6">
    <source>
        <dbReference type="HAMAP-Rule" id="MF_00588"/>
    </source>
</evidence>
<feature type="region of interest" description="Disordered" evidence="7">
    <location>
        <begin position="399"/>
        <end position="434"/>
    </location>
</feature>
<dbReference type="EMBL" id="MRZU01000003">
    <property type="protein sequence ID" value="OUJ19185.1"/>
    <property type="molecule type" value="Genomic_DNA"/>
</dbReference>
<dbReference type="SUPFAM" id="SSF55931">
    <property type="entry name" value="Glutamine synthetase/guanido kinase"/>
    <property type="match status" value="1"/>
</dbReference>
<dbReference type="GO" id="GO:0005737">
    <property type="term" value="C:cytoplasm"/>
    <property type="evidence" value="ECO:0007669"/>
    <property type="project" value="InterPro"/>
</dbReference>
<dbReference type="NCBIfam" id="TIGR00134">
    <property type="entry name" value="gatE_arch"/>
    <property type="match status" value="1"/>
</dbReference>
<dbReference type="InterPro" id="IPR004115">
    <property type="entry name" value="GAD-like_sf"/>
</dbReference>
<dbReference type="AlphaFoldDB" id="A0A1Y3GIC2"/>
<dbReference type="InterPro" id="IPR017958">
    <property type="entry name" value="Gln-tRNA_amidoTrfase_suB_CS"/>
</dbReference>
<feature type="compositionally biased region" description="Basic and acidic residues" evidence="7">
    <location>
        <begin position="399"/>
        <end position="413"/>
    </location>
</feature>
<evidence type="ECO:0000313" key="10">
    <source>
        <dbReference type="Proteomes" id="UP000195137"/>
    </source>
</evidence>
<evidence type="ECO:0000256" key="4">
    <source>
        <dbReference type="ARBA" id="ARBA00022917"/>
    </source>
</evidence>
<comment type="subunit">
    <text evidence="6">Heterodimer of GatD and GatE.</text>
</comment>
<dbReference type="InterPro" id="IPR014746">
    <property type="entry name" value="Gln_synth/guanido_kin_cat_dom"/>
</dbReference>
<keyword evidence="1 6" id="KW-0436">Ligase</keyword>
<comment type="caution">
    <text evidence="9">The sequence shown here is derived from an EMBL/GenBank/DDBJ whole genome shotgun (WGS) entry which is preliminary data.</text>
</comment>
<dbReference type="GO" id="GO:0050567">
    <property type="term" value="F:glutaminyl-tRNA synthase (glutamine-hydrolyzing) activity"/>
    <property type="evidence" value="ECO:0007669"/>
    <property type="project" value="UniProtKB-UniRule"/>
</dbReference>
<evidence type="ECO:0000256" key="3">
    <source>
        <dbReference type="ARBA" id="ARBA00022840"/>
    </source>
</evidence>
<protein>
    <recommendedName>
        <fullName evidence="6">Glutamyl-tRNA(Gln) amidotransferase subunit E</fullName>
        <shortName evidence="6">Glu-ADT subunit E</shortName>
        <ecNumber evidence="6">6.3.5.-</ecNumber>
    </recommendedName>
</protein>
<dbReference type="Pfam" id="PF02637">
    <property type="entry name" value="GatB_Yqey"/>
    <property type="match status" value="1"/>
</dbReference>
<evidence type="ECO:0000313" key="9">
    <source>
        <dbReference type="EMBL" id="OUJ19185.1"/>
    </source>
</evidence>
<dbReference type="GO" id="GO:0004812">
    <property type="term" value="F:aminoacyl-tRNA ligase activity"/>
    <property type="evidence" value="ECO:0007669"/>
    <property type="project" value="InterPro"/>
</dbReference>
<comment type="similarity">
    <text evidence="6">Belongs to the GatB/GatE family. GatE subfamily.</text>
</comment>
<name>A0A1Y3GIC2_9EURY</name>
<keyword evidence="10" id="KW-1185">Reference proteome</keyword>
<evidence type="ECO:0000256" key="2">
    <source>
        <dbReference type="ARBA" id="ARBA00022741"/>
    </source>
</evidence>